<feature type="region of interest" description="Disordered" evidence="1">
    <location>
        <begin position="1"/>
        <end position="33"/>
    </location>
</feature>
<name>A0ABV4R0P7_9ACTN</name>
<evidence type="ECO:0000313" key="3">
    <source>
        <dbReference type="Proteomes" id="UP001569904"/>
    </source>
</evidence>
<organism evidence="2 3">
    <name type="scientific">Actinomadura chokoriensis</name>
    <dbReference type="NCBI Taxonomy" id="454156"/>
    <lineage>
        <taxon>Bacteria</taxon>
        <taxon>Bacillati</taxon>
        <taxon>Actinomycetota</taxon>
        <taxon>Actinomycetes</taxon>
        <taxon>Streptosporangiales</taxon>
        <taxon>Thermomonosporaceae</taxon>
        <taxon>Actinomadura</taxon>
    </lineage>
</organism>
<reference evidence="2 3" key="1">
    <citation type="submission" date="2023-11" db="EMBL/GenBank/DDBJ databases">
        <title>Actinomadura monticuli sp. nov., isolated from volcanic ash.</title>
        <authorList>
            <person name="Lee S.D."/>
            <person name="Yang H."/>
            <person name="Kim I.S."/>
        </authorList>
    </citation>
    <scope>NUCLEOTIDE SEQUENCE [LARGE SCALE GENOMIC DNA]</scope>
    <source>
        <strain evidence="2 3">DSM 45346</strain>
    </source>
</reference>
<comment type="caution">
    <text evidence="2">The sequence shown here is derived from an EMBL/GenBank/DDBJ whole genome shotgun (WGS) entry which is preliminary data.</text>
</comment>
<keyword evidence="3" id="KW-1185">Reference proteome</keyword>
<gene>
    <name evidence="2" type="ORF">SM436_15085</name>
</gene>
<dbReference type="Proteomes" id="UP001569904">
    <property type="component" value="Unassembled WGS sequence"/>
</dbReference>
<accession>A0ABV4R0P7</accession>
<sequence>MRATVSGLVGTGAHTLRLGRPPEDERHSPSRSFLSAPSLLDPLSPLAREVLRLAPVLVRDQEAGRLADLRGHTVAKVVSAVQQAVDADFFRKLGLNSRVESARAYLGRHAA</sequence>
<protein>
    <submittedName>
        <fullName evidence="2">Uncharacterized protein</fullName>
    </submittedName>
</protein>
<evidence type="ECO:0000256" key="1">
    <source>
        <dbReference type="SAM" id="MobiDB-lite"/>
    </source>
</evidence>
<dbReference type="EMBL" id="JAXCEH010000008">
    <property type="protein sequence ID" value="MFA1555012.1"/>
    <property type="molecule type" value="Genomic_DNA"/>
</dbReference>
<evidence type="ECO:0000313" key="2">
    <source>
        <dbReference type="EMBL" id="MFA1555012.1"/>
    </source>
</evidence>
<dbReference type="RefSeq" id="WP_371941676.1">
    <property type="nucleotide sequence ID" value="NZ_JAXCEH010000008.1"/>
</dbReference>
<proteinExistence type="predicted"/>